<comment type="caution">
    <text evidence="2">The sequence shown here is derived from an EMBL/GenBank/DDBJ whole genome shotgun (WGS) entry which is preliminary data.</text>
</comment>
<accession>K2QFI9</accession>
<sequence length="163" mass="18912">MIVDMNDTWLGMILHQLGMINMADNVQQKVLDLLEKYVQAYHEKDLDSILKLFADRDDLVLIGTGYDEWIRGYDNIRSGFERDFKQADNIQVKFRKVSVSFSDNVAWLSAHMTMDTRVDGHDIYLPGRLTAVVLKIDGEWLFTQLHYSLPSVEQEEGKSWPDI</sequence>
<dbReference type="InterPro" id="IPR037401">
    <property type="entry name" value="SnoaL-like"/>
</dbReference>
<protein>
    <recommendedName>
        <fullName evidence="1">SnoaL-like domain-containing protein</fullName>
    </recommendedName>
</protein>
<dbReference type="InterPro" id="IPR032710">
    <property type="entry name" value="NTF2-like_dom_sf"/>
</dbReference>
<dbReference type="SUPFAM" id="SSF54427">
    <property type="entry name" value="NTF2-like"/>
    <property type="match status" value="1"/>
</dbReference>
<gene>
    <name evidence="2" type="ORF">A994_01080</name>
</gene>
<feature type="domain" description="SnoaL-like" evidence="1">
    <location>
        <begin position="30"/>
        <end position="150"/>
    </location>
</feature>
<reference evidence="2 3" key="1">
    <citation type="journal article" date="2012" name="J. Bacteriol.">
        <title>Draft genome sequence of Methanobacterium formicicum DSM 3637, an archaebacterium isolated from the methane producer amoeba Pelomyxa palustris.</title>
        <authorList>
            <person name="Gutierrez G."/>
        </authorList>
    </citation>
    <scope>NUCLEOTIDE SEQUENCE [LARGE SCALE GENOMIC DNA]</scope>
    <source>
        <strain evidence="3">DSM 3637 / PP1</strain>
    </source>
</reference>
<keyword evidence="3" id="KW-1185">Reference proteome</keyword>
<dbReference type="Gene3D" id="3.10.450.50">
    <property type="match status" value="1"/>
</dbReference>
<proteinExistence type="predicted"/>
<evidence type="ECO:0000259" key="1">
    <source>
        <dbReference type="Pfam" id="PF13474"/>
    </source>
</evidence>
<dbReference type="Pfam" id="PF13474">
    <property type="entry name" value="SnoaL_3"/>
    <property type="match status" value="1"/>
</dbReference>
<dbReference type="AlphaFoldDB" id="K2QFI9"/>
<evidence type="ECO:0000313" key="3">
    <source>
        <dbReference type="Proteomes" id="UP000007360"/>
    </source>
</evidence>
<evidence type="ECO:0000313" key="2">
    <source>
        <dbReference type="EMBL" id="EKF86836.1"/>
    </source>
</evidence>
<dbReference type="EMBL" id="AMPO01000001">
    <property type="protein sequence ID" value="EKF86836.1"/>
    <property type="molecule type" value="Genomic_DNA"/>
</dbReference>
<dbReference type="Proteomes" id="UP000007360">
    <property type="component" value="Unassembled WGS sequence"/>
</dbReference>
<organism evidence="2 3">
    <name type="scientific">Methanobacterium formicicum (strain DSM 3637 / PP1)</name>
    <dbReference type="NCBI Taxonomy" id="1204725"/>
    <lineage>
        <taxon>Archaea</taxon>
        <taxon>Methanobacteriati</taxon>
        <taxon>Methanobacteriota</taxon>
        <taxon>Methanomada group</taxon>
        <taxon>Methanobacteria</taxon>
        <taxon>Methanobacteriales</taxon>
        <taxon>Methanobacteriaceae</taxon>
        <taxon>Methanobacterium</taxon>
    </lineage>
</organism>
<dbReference type="PATRIC" id="fig|1204725.3.peg.215"/>
<name>K2QFI9_METFP</name>